<name>A0A420ZBM8_UNCK3</name>
<dbReference type="AlphaFoldDB" id="A0A420ZBM8"/>
<proteinExistence type="predicted"/>
<evidence type="ECO:0000313" key="2">
    <source>
        <dbReference type="EMBL" id="RLC36351.1"/>
    </source>
</evidence>
<dbReference type="EMBL" id="QMNG01000064">
    <property type="protein sequence ID" value="RLC36351.1"/>
    <property type="molecule type" value="Genomic_DNA"/>
</dbReference>
<dbReference type="InterPro" id="IPR011604">
    <property type="entry name" value="PDDEXK-like_dom_sf"/>
</dbReference>
<dbReference type="InterPro" id="IPR038726">
    <property type="entry name" value="PDDEXK_AddAB-type"/>
</dbReference>
<protein>
    <recommendedName>
        <fullName evidence="1">PD-(D/E)XK endonuclease-like domain-containing protein</fullName>
    </recommendedName>
</protein>
<dbReference type="Gene3D" id="3.90.320.10">
    <property type="match status" value="1"/>
</dbReference>
<sequence>MECTPIKLSPTSLSLFRECPRCFWLHFNKGIRRPTGPFPSLPGGMDKVLKTYFDEYRGTDKLPPIVADKLEGKLLDPFPKTLFYKDDKLKAVLQGKLDEALDYGDGTYAVVDHKTRGYPPKEEIFPAYQWQMDAYAFLMGKNGLPPRDTAYLVYYYPTPGALHNDFPFAVEVKPVRTNPTNAKQAFEAAVKLLRSEMPPPSKTCQYCAWAEVVSNLD</sequence>
<evidence type="ECO:0000313" key="3">
    <source>
        <dbReference type="Proteomes" id="UP000281261"/>
    </source>
</evidence>
<organism evidence="2 3">
    <name type="scientific">candidate division Kazan bacterium</name>
    <dbReference type="NCBI Taxonomy" id="2202143"/>
    <lineage>
        <taxon>Bacteria</taxon>
        <taxon>Bacteria division Kazan-3B-28</taxon>
    </lineage>
</organism>
<accession>A0A420ZBM8</accession>
<gene>
    <name evidence="2" type="ORF">DRH29_04715</name>
</gene>
<reference evidence="2 3" key="1">
    <citation type="submission" date="2018-06" db="EMBL/GenBank/DDBJ databases">
        <title>Extensive metabolic versatility and redundancy in microbially diverse, dynamic hydrothermal sediments.</title>
        <authorList>
            <person name="Dombrowski N."/>
            <person name="Teske A."/>
            <person name="Baker B.J."/>
        </authorList>
    </citation>
    <scope>NUCLEOTIDE SEQUENCE [LARGE SCALE GENOMIC DNA]</scope>
    <source>
        <strain evidence="2">B79_G16</strain>
    </source>
</reference>
<dbReference type="Pfam" id="PF12705">
    <property type="entry name" value="PDDEXK_1"/>
    <property type="match status" value="1"/>
</dbReference>
<feature type="domain" description="PD-(D/E)XK endonuclease-like" evidence="1">
    <location>
        <begin position="91"/>
        <end position="212"/>
    </location>
</feature>
<comment type="caution">
    <text evidence="2">The sequence shown here is derived from an EMBL/GenBank/DDBJ whole genome shotgun (WGS) entry which is preliminary data.</text>
</comment>
<evidence type="ECO:0000259" key="1">
    <source>
        <dbReference type="Pfam" id="PF12705"/>
    </source>
</evidence>
<dbReference type="Proteomes" id="UP000281261">
    <property type="component" value="Unassembled WGS sequence"/>
</dbReference>